<evidence type="ECO:0000313" key="12">
    <source>
        <dbReference type="Ensembl" id="ENSLCAP00010005243.1"/>
    </source>
</evidence>
<dbReference type="SUPFAM" id="SSF81321">
    <property type="entry name" value="Family A G protein-coupled receptor-like"/>
    <property type="match status" value="1"/>
</dbReference>
<feature type="transmembrane region" description="Helical" evidence="10">
    <location>
        <begin position="169"/>
        <end position="190"/>
    </location>
</feature>
<dbReference type="AlphaFoldDB" id="A0A4W6C324"/>
<evidence type="ECO:0000256" key="5">
    <source>
        <dbReference type="ARBA" id="ARBA00023040"/>
    </source>
</evidence>
<comment type="similarity">
    <text evidence="9">Belongs to the G-protein coupled receptor 1 family.</text>
</comment>
<evidence type="ECO:0000256" key="9">
    <source>
        <dbReference type="RuleBase" id="RU000688"/>
    </source>
</evidence>
<dbReference type="PANTHER" id="PTHR24233:SF11">
    <property type="entry name" value="P2Y PURINOCEPTOR 14-LIKE"/>
    <property type="match status" value="1"/>
</dbReference>
<feature type="domain" description="G-protein coupled receptors family 1 profile" evidence="11">
    <location>
        <begin position="69"/>
        <end position="271"/>
    </location>
</feature>
<dbReference type="PRINTS" id="PR00237">
    <property type="entry name" value="GPCRRHODOPSN"/>
</dbReference>
<keyword evidence="13" id="KW-1185">Reference proteome</keyword>
<keyword evidence="2" id="KW-1003">Cell membrane</keyword>
<comment type="subcellular location">
    <subcellularLocation>
        <location evidence="1">Cell membrane</location>
        <topology evidence="1">Multi-pass membrane protein</topology>
    </subcellularLocation>
</comment>
<name>A0A4W6C324_LATCA</name>
<dbReference type="Gene3D" id="1.20.1070.10">
    <property type="entry name" value="Rhodopsin 7-helix transmembrane proteins"/>
    <property type="match status" value="1"/>
</dbReference>
<keyword evidence="4 10" id="KW-1133">Transmembrane helix</keyword>
<keyword evidence="8 9" id="KW-0807">Transducer</keyword>
<feature type="transmembrane region" description="Helical" evidence="10">
    <location>
        <begin position="90"/>
        <end position="110"/>
    </location>
</feature>
<evidence type="ECO:0000256" key="4">
    <source>
        <dbReference type="ARBA" id="ARBA00022989"/>
    </source>
</evidence>
<dbReference type="GO" id="GO:0005886">
    <property type="term" value="C:plasma membrane"/>
    <property type="evidence" value="ECO:0007669"/>
    <property type="project" value="UniProtKB-SubCell"/>
</dbReference>
<dbReference type="PANTHER" id="PTHR24233">
    <property type="entry name" value="P2Y PURINOCEPTOR-RELATED G-PROTEIN COUPLED RECEPTOR"/>
    <property type="match status" value="1"/>
</dbReference>
<keyword evidence="6 10" id="KW-0472">Membrane</keyword>
<evidence type="ECO:0000256" key="1">
    <source>
        <dbReference type="ARBA" id="ARBA00004651"/>
    </source>
</evidence>
<feature type="transmembrane region" description="Helical" evidence="10">
    <location>
        <begin position="219"/>
        <end position="240"/>
    </location>
</feature>
<dbReference type="InterPro" id="IPR017452">
    <property type="entry name" value="GPCR_Rhodpsn_7TM"/>
</dbReference>
<protein>
    <recommendedName>
        <fullName evidence="11">G-protein coupled receptors family 1 profile domain-containing protein</fullName>
    </recommendedName>
</protein>
<evidence type="ECO:0000256" key="7">
    <source>
        <dbReference type="ARBA" id="ARBA00023170"/>
    </source>
</evidence>
<evidence type="ECO:0000256" key="10">
    <source>
        <dbReference type="SAM" id="Phobius"/>
    </source>
</evidence>
<dbReference type="InterPro" id="IPR000276">
    <property type="entry name" value="GPCR_Rhodpsn"/>
</dbReference>
<proteinExistence type="inferred from homology"/>
<reference evidence="12" key="3">
    <citation type="submission" date="2025-09" db="UniProtKB">
        <authorList>
            <consortium name="Ensembl"/>
        </authorList>
    </citation>
    <scope>IDENTIFICATION</scope>
</reference>
<dbReference type="PROSITE" id="PS00237">
    <property type="entry name" value="G_PROTEIN_RECEP_F1_1"/>
    <property type="match status" value="1"/>
</dbReference>
<feature type="transmembrane region" description="Helical" evidence="10">
    <location>
        <begin position="130"/>
        <end position="148"/>
    </location>
</feature>
<evidence type="ECO:0000256" key="2">
    <source>
        <dbReference type="ARBA" id="ARBA00022475"/>
    </source>
</evidence>
<accession>A0A4W6C324</accession>
<evidence type="ECO:0000313" key="13">
    <source>
        <dbReference type="Proteomes" id="UP000314980"/>
    </source>
</evidence>
<organism evidence="12 13">
    <name type="scientific">Lates calcarifer</name>
    <name type="common">Barramundi</name>
    <name type="synonym">Holocentrus calcarifer</name>
    <dbReference type="NCBI Taxonomy" id="8187"/>
    <lineage>
        <taxon>Eukaryota</taxon>
        <taxon>Metazoa</taxon>
        <taxon>Chordata</taxon>
        <taxon>Craniata</taxon>
        <taxon>Vertebrata</taxon>
        <taxon>Euteleostomi</taxon>
        <taxon>Actinopterygii</taxon>
        <taxon>Neopterygii</taxon>
        <taxon>Teleostei</taxon>
        <taxon>Neoteleostei</taxon>
        <taxon>Acanthomorphata</taxon>
        <taxon>Carangaria</taxon>
        <taxon>Carangaria incertae sedis</taxon>
        <taxon>Centropomidae</taxon>
        <taxon>Lates</taxon>
    </lineage>
</organism>
<dbReference type="InParanoid" id="A0A4W6C324"/>
<keyword evidence="7 9" id="KW-0675">Receptor</keyword>
<sequence>MIYSQRLRVKDGLTAGFSLSSLDIQTETLLTLSPSLYGIPHRTFSCCCHVVNSVPVFSLFPLQVGLLLSSFTMKFYFCQGQQRSSSSMMVYLKNLMAADFFLCLCLPFIITKYSSSSITIHMIYSNYGCSAFYLNMYASILLMGYIAANRYLKIVHPSQTHILQTVRSAHIISTVTWVFLLVIMIAYITLSHLTQPQLTSVSDRCEVLLSTQIIAFYKIIHVCSASVFLFVLISLVVFYYNSSHRVLLAQQRQPTSSDSKKLVKSRRNVFRASQRLLSFLCAPPPGSPSLCLPVEEV</sequence>
<dbReference type="PROSITE" id="PS50262">
    <property type="entry name" value="G_PROTEIN_RECEP_F1_2"/>
    <property type="match status" value="1"/>
</dbReference>
<dbReference type="GeneTree" id="ENSGT00940000172747"/>
<reference evidence="13" key="1">
    <citation type="submission" date="2015-09" db="EMBL/GenBank/DDBJ databases">
        <authorList>
            <person name="Sai Rama Sridatta P."/>
        </authorList>
    </citation>
    <scope>NUCLEOTIDE SEQUENCE [LARGE SCALE GENOMIC DNA]</scope>
</reference>
<keyword evidence="5 9" id="KW-0297">G-protein coupled receptor</keyword>
<dbReference type="Ensembl" id="ENSLCAT00010005377.1">
    <property type="protein sequence ID" value="ENSLCAP00010005243.1"/>
    <property type="gene ID" value="ENSLCAG00010002656.1"/>
</dbReference>
<dbReference type="GO" id="GO:0045028">
    <property type="term" value="F:G protein-coupled purinergic nucleotide receptor activity"/>
    <property type="evidence" value="ECO:0007669"/>
    <property type="project" value="TreeGrafter"/>
</dbReference>
<dbReference type="Proteomes" id="UP000314980">
    <property type="component" value="Unassembled WGS sequence"/>
</dbReference>
<dbReference type="Pfam" id="PF00001">
    <property type="entry name" value="7tm_1"/>
    <property type="match status" value="1"/>
</dbReference>
<keyword evidence="3 9" id="KW-0812">Transmembrane</keyword>
<evidence type="ECO:0000256" key="8">
    <source>
        <dbReference type="ARBA" id="ARBA00023224"/>
    </source>
</evidence>
<evidence type="ECO:0000256" key="3">
    <source>
        <dbReference type="ARBA" id="ARBA00022692"/>
    </source>
</evidence>
<reference evidence="12" key="2">
    <citation type="submission" date="2025-08" db="UniProtKB">
        <authorList>
            <consortium name="Ensembl"/>
        </authorList>
    </citation>
    <scope>IDENTIFICATION</scope>
</reference>
<evidence type="ECO:0000256" key="6">
    <source>
        <dbReference type="ARBA" id="ARBA00023136"/>
    </source>
</evidence>
<evidence type="ECO:0000259" key="11">
    <source>
        <dbReference type="PROSITE" id="PS50262"/>
    </source>
</evidence>